<reference evidence="2 3" key="1">
    <citation type="journal article" date="2018" name="Sci. Rep.">
        <title>Comparative analysis of the Pocillopora damicornis genome highlights role of immune system in coral evolution.</title>
        <authorList>
            <person name="Cunning R."/>
            <person name="Bay R.A."/>
            <person name="Gillette P."/>
            <person name="Baker A.C."/>
            <person name="Traylor-Knowles N."/>
        </authorList>
    </citation>
    <scope>NUCLEOTIDE SEQUENCE [LARGE SCALE GENOMIC DNA]</scope>
    <source>
        <strain evidence="2">RSMAS</strain>
        <tissue evidence="2">Whole animal</tissue>
    </source>
</reference>
<sequence>MRALLIDCHKNTAVCLEEIMKELAQIRFQVNILAESRTSLRCNSITECAVSSNLNGIYPRCGNETLAAIHWGKLDSTSAKRSSPKSTEMKIRPVEFTNFTQSSSGANPYLIPHLRHSHTIEHLYFIFNSAELYKSGRRVRGVYLIDPDDLGAFNASSRFRSKNWQNCYLEYGWFETGTTAANYRLYLSNIITKNCAELYKSGQRISVVYTIDPDGSGAFNVYCDQTTTGGGWTVIQKRMDGSVDFNRTWDDYKHGFGNLVGEFWLGLDKINRLTRNKTKNKLRVDLGVKTGKTVHSEYGWFGIGTETAKYSLNLGKIIGFGFGTWDKVHAGCTQKIGGGWWYDSSITECEVSSNLNGIYRRCGKGTLAAIHWGYLDGSAENSAPASTEMKIRPVEFMRVA</sequence>
<keyword evidence="3" id="KW-1185">Reference proteome</keyword>
<evidence type="ECO:0000313" key="3">
    <source>
        <dbReference type="Proteomes" id="UP000275408"/>
    </source>
</evidence>
<dbReference type="Proteomes" id="UP000275408">
    <property type="component" value="Unassembled WGS sequence"/>
</dbReference>
<dbReference type="STRING" id="46731.A0A3M6U7F8"/>
<dbReference type="NCBIfam" id="NF040941">
    <property type="entry name" value="GGGWT_bact"/>
    <property type="match status" value="1"/>
</dbReference>
<evidence type="ECO:0000259" key="1">
    <source>
        <dbReference type="PROSITE" id="PS51406"/>
    </source>
</evidence>
<organism evidence="2 3">
    <name type="scientific">Pocillopora damicornis</name>
    <name type="common">Cauliflower coral</name>
    <name type="synonym">Millepora damicornis</name>
    <dbReference type="NCBI Taxonomy" id="46731"/>
    <lineage>
        <taxon>Eukaryota</taxon>
        <taxon>Metazoa</taxon>
        <taxon>Cnidaria</taxon>
        <taxon>Anthozoa</taxon>
        <taxon>Hexacorallia</taxon>
        <taxon>Scleractinia</taxon>
        <taxon>Astrocoeniina</taxon>
        <taxon>Pocilloporidae</taxon>
        <taxon>Pocillopora</taxon>
    </lineage>
</organism>
<dbReference type="AlphaFoldDB" id="A0A3M6U7F8"/>
<feature type="non-terminal residue" evidence="2">
    <location>
        <position position="400"/>
    </location>
</feature>
<dbReference type="GO" id="GO:0005615">
    <property type="term" value="C:extracellular space"/>
    <property type="evidence" value="ECO:0007669"/>
    <property type="project" value="TreeGrafter"/>
</dbReference>
<dbReference type="OrthoDB" id="7972392at2759"/>
<proteinExistence type="predicted"/>
<comment type="caution">
    <text evidence="2">The sequence shown here is derived from an EMBL/GenBank/DDBJ whole genome shotgun (WGS) entry which is preliminary data.</text>
</comment>
<accession>A0A3M6U7F8</accession>
<dbReference type="PANTHER" id="PTHR19143">
    <property type="entry name" value="FIBRINOGEN/TENASCIN/ANGIOPOEITIN"/>
    <property type="match status" value="1"/>
</dbReference>
<evidence type="ECO:0000313" key="2">
    <source>
        <dbReference type="EMBL" id="RMX49526.1"/>
    </source>
</evidence>
<dbReference type="InterPro" id="IPR050373">
    <property type="entry name" value="Fibrinogen_C-term_domain"/>
</dbReference>
<protein>
    <recommendedName>
        <fullName evidence="1">Fibrinogen C-terminal domain-containing protein</fullName>
    </recommendedName>
</protein>
<dbReference type="SUPFAM" id="SSF56496">
    <property type="entry name" value="Fibrinogen C-terminal domain-like"/>
    <property type="match status" value="1"/>
</dbReference>
<dbReference type="InterPro" id="IPR002181">
    <property type="entry name" value="Fibrinogen_a/b/g_C_dom"/>
</dbReference>
<name>A0A3M6U7F8_POCDA</name>
<dbReference type="InterPro" id="IPR014716">
    <property type="entry name" value="Fibrinogen_a/b/g_C_1"/>
</dbReference>
<dbReference type="EMBL" id="RCHS01002106">
    <property type="protein sequence ID" value="RMX49526.1"/>
    <property type="molecule type" value="Genomic_DNA"/>
</dbReference>
<gene>
    <name evidence="2" type="ORF">pdam_00021166</name>
</gene>
<dbReference type="InterPro" id="IPR036056">
    <property type="entry name" value="Fibrinogen-like_C"/>
</dbReference>
<feature type="domain" description="Fibrinogen C-terminal" evidence="1">
    <location>
        <begin position="186"/>
        <end position="395"/>
    </location>
</feature>
<dbReference type="SMART" id="SM00186">
    <property type="entry name" value="FBG"/>
    <property type="match status" value="1"/>
</dbReference>
<dbReference type="PROSITE" id="PS51406">
    <property type="entry name" value="FIBRINOGEN_C_2"/>
    <property type="match status" value="1"/>
</dbReference>
<dbReference type="Gene3D" id="3.90.215.10">
    <property type="entry name" value="Gamma Fibrinogen, chain A, domain 1"/>
    <property type="match status" value="1"/>
</dbReference>
<dbReference type="CDD" id="cd00087">
    <property type="entry name" value="FReD"/>
    <property type="match status" value="1"/>
</dbReference>
<dbReference type="Pfam" id="PF00147">
    <property type="entry name" value="Fibrinogen_C"/>
    <property type="match status" value="1"/>
</dbReference>